<evidence type="ECO:0000256" key="1">
    <source>
        <dbReference type="ARBA" id="ARBA00023015"/>
    </source>
</evidence>
<dbReference type="Pfam" id="PF00392">
    <property type="entry name" value="GntR"/>
    <property type="match status" value="1"/>
</dbReference>
<dbReference type="GeneID" id="303173233"/>
<dbReference type="InterPro" id="IPR036390">
    <property type="entry name" value="WH_DNA-bd_sf"/>
</dbReference>
<evidence type="ECO:0000256" key="4">
    <source>
        <dbReference type="SAM" id="MobiDB-lite"/>
    </source>
</evidence>
<dbReference type="Pfam" id="PF07729">
    <property type="entry name" value="FCD"/>
    <property type="match status" value="1"/>
</dbReference>
<evidence type="ECO:0000259" key="5">
    <source>
        <dbReference type="PROSITE" id="PS50949"/>
    </source>
</evidence>
<dbReference type="SUPFAM" id="SSF48008">
    <property type="entry name" value="GntR ligand-binding domain-like"/>
    <property type="match status" value="1"/>
</dbReference>
<dbReference type="InterPro" id="IPR011711">
    <property type="entry name" value="GntR_C"/>
</dbReference>
<sequence length="226" mass="25035">MTTPAARTPEHEPAHGQSGARVAQGIRDAILKGDLAPGERLRQEELAARFGASRVPVREALRTLAAEGLVTLVANSGAWVAKLSAAEVTELYGIRERIEPLLLQYSIAGLASETVDRLEELAEQMEQTTDADAFILLDRQFHLLSYSGADTLVLEVMATELWNRTQHYRRQFVAASRNAGDRRADLDHRLMIAAIRSNDAQEASSVLAMHIRRTLRELDRLPGVFE</sequence>
<name>A0A1R4G2Z0_9MICO</name>
<evidence type="ECO:0000313" key="6">
    <source>
        <dbReference type="EMBL" id="SJM62549.1"/>
    </source>
</evidence>
<dbReference type="Gene3D" id="1.20.120.530">
    <property type="entry name" value="GntR ligand-binding domain-like"/>
    <property type="match status" value="1"/>
</dbReference>
<keyword evidence="3" id="KW-0804">Transcription</keyword>
<dbReference type="PRINTS" id="PR00035">
    <property type="entry name" value="HTHGNTR"/>
</dbReference>
<dbReference type="Proteomes" id="UP000195787">
    <property type="component" value="Unassembled WGS sequence"/>
</dbReference>
<keyword evidence="2" id="KW-0238">DNA-binding</keyword>
<keyword evidence="1" id="KW-0805">Transcription regulation</keyword>
<dbReference type="Gene3D" id="1.10.10.10">
    <property type="entry name" value="Winged helix-like DNA-binding domain superfamily/Winged helix DNA-binding domain"/>
    <property type="match status" value="1"/>
</dbReference>
<organism evidence="6 7">
    <name type="scientific">Agrococcus casei LMG 22410</name>
    <dbReference type="NCBI Taxonomy" id="1255656"/>
    <lineage>
        <taxon>Bacteria</taxon>
        <taxon>Bacillati</taxon>
        <taxon>Actinomycetota</taxon>
        <taxon>Actinomycetes</taxon>
        <taxon>Micrococcales</taxon>
        <taxon>Microbacteriaceae</taxon>
        <taxon>Agrococcus</taxon>
    </lineage>
</organism>
<dbReference type="GO" id="GO:0003700">
    <property type="term" value="F:DNA-binding transcription factor activity"/>
    <property type="evidence" value="ECO:0007669"/>
    <property type="project" value="InterPro"/>
</dbReference>
<dbReference type="SUPFAM" id="SSF46785">
    <property type="entry name" value="Winged helix' DNA-binding domain"/>
    <property type="match status" value="1"/>
</dbReference>
<gene>
    <name evidence="6" type="ORF">CZ674_08400</name>
</gene>
<dbReference type="GO" id="GO:0003677">
    <property type="term" value="F:DNA binding"/>
    <property type="evidence" value="ECO:0007669"/>
    <property type="project" value="UniProtKB-KW"/>
</dbReference>
<proteinExistence type="predicted"/>
<reference evidence="6 7" key="1">
    <citation type="submission" date="2017-02" db="EMBL/GenBank/DDBJ databases">
        <authorList>
            <person name="Peterson S.W."/>
        </authorList>
    </citation>
    <scope>NUCLEOTIDE SEQUENCE [LARGE SCALE GENOMIC DNA]</scope>
    <source>
        <strain evidence="6 7">LMG 22410</strain>
    </source>
</reference>
<protein>
    <submittedName>
        <fullName evidence="6">Transcriptional regulator, GntR family</fullName>
    </submittedName>
</protein>
<dbReference type="OrthoDB" id="9816161at2"/>
<feature type="region of interest" description="Disordered" evidence="4">
    <location>
        <begin position="1"/>
        <end position="21"/>
    </location>
</feature>
<evidence type="ECO:0000256" key="3">
    <source>
        <dbReference type="ARBA" id="ARBA00023163"/>
    </source>
</evidence>
<feature type="domain" description="HTH gntR-type" evidence="5">
    <location>
        <begin position="16"/>
        <end position="83"/>
    </location>
</feature>
<dbReference type="PANTHER" id="PTHR43537:SF24">
    <property type="entry name" value="GLUCONATE OPERON TRANSCRIPTIONAL REPRESSOR"/>
    <property type="match status" value="1"/>
</dbReference>
<accession>A0A1R4G2Z0</accession>
<dbReference type="EMBL" id="FUHU01000036">
    <property type="protein sequence ID" value="SJM62549.1"/>
    <property type="molecule type" value="Genomic_DNA"/>
</dbReference>
<evidence type="ECO:0000313" key="7">
    <source>
        <dbReference type="Proteomes" id="UP000195787"/>
    </source>
</evidence>
<dbReference type="CDD" id="cd07377">
    <property type="entry name" value="WHTH_GntR"/>
    <property type="match status" value="1"/>
</dbReference>
<dbReference type="RefSeq" id="WP_086992101.1">
    <property type="nucleotide sequence ID" value="NZ_FUHU01000036.1"/>
</dbReference>
<dbReference type="SMART" id="SM00895">
    <property type="entry name" value="FCD"/>
    <property type="match status" value="1"/>
</dbReference>
<dbReference type="AlphaFoldDB" id="A0A1R4G2Z0"/>
<dbReference type="InterPro" id="IPR000524">
    <property type="entry name" value="Tscrpt_reg_HTH_GntR"/>
</dbReference>
<dbReference type="InterPro" id="IPR008920">
    <property type="entry name" value="TF_FadR/GntR_C"/>
</dbReference>
<dbReference type="PANTHER" id="PTHR43537">
    <property type="entry name" value="TRANSCRIPTIONAL REGULATOR, GNTR FAMILY"/>
    <property type="match status" value="1"/>
</dbReference>
<evidence type="ECO:0000256" key="2">
    <source>
        <dbReference type="ARBA" id="ARBA00023125"/>
    </source>
</evidence>
<dbReference type="PROSITE" id="PS50949">
    <property type="entry name" value="HTH_GNTR"/>
    <property type="match status" value="1"/>
</dbReference>
<dbReference type="SMART" id="SM00345">
    <property type="entry name" value="HTH_GNTR"/>
    <property type="match status" value="1"/>
</dbReference>
<keyword evidence="7" id="KW-1185">Reference proteome</keyword>
<dbReference type="InterPro" id="IPR036388">
    <property type="entry name" value="WH-like_DNA-bd_sf"/>
</dbReference>